<sequence length="542" mass="62085">MFSNFCLWILLIFSSLGATVEQNAPKAPDKFKVHFMEANSIYNFKPFKSGFFEKHLNTYCYSGEPKSLGRLLESVELVLEIEDDDYTQYDGTTPYEVEEHYQEHRSLFSFNLFTQKRSRLSLSPFGQQCIGIETAVQTYKVRLLRQNVDYIRAIMLFSGITVFLFAGILSRNSLFFYVTGIVFGICSSFLLLIWLSGKLMPRRAMMYGVLIGGWTVGFYVLRMLWDNLQMIMMTYRSYVCWYIVITGLISFFLCYHWGPPKNKRSKNIIKWLLQLMSSTMIYFSSNFKEAIIAVILMTFILYYLPRVLRDIMSFRGEKSTQVNSEAKRQCSSPLKKNLRDECNEWRLNSSQNKEWKIKLKSGTRSINNSRRSLLGSRSNLPSEEAKQLGDSSSDVEENQSESDISFNEDNVTKQKLYPLPDGSFLLSETRPIIITPRQGTPIYHRSSPLVNGEVATGADEDDHTHHMPLPAHTRRLTAASSTSELFVKSRLNTPSPHQVQRSSSAQRSVPSRSMKMLSSAKKTHSSNPKIKIVKADSDEGEG</sequence>
<organism evidence="11 12">
    <name type="scientific">Stomoxys calcitrans</name>
    <name type="common">Stable fly</name>
    <name type="synonym">Conops calcitrans</name>
    <dbReference type="NCBI Taxonomy" id="35570"/>
    <lineage>
        <taxon>Eukaryota</taxon>
        <taxon>Metazoa</taxon>
        <taxon>Ecdysozoa</taxon>
        <taxon>Arthropoda</taxon>
        <taxon>Hexapoda</taxon>
        <taxon>Insecta</taxon>
        <taxon>Pterygota</taxon>
        <taxon>Neoptera</taxon>
        <taxon>Endopterygota</taxon>
        <taxon>Diptera</taxon>
        <taxon>Brachycera</taxon>
        <taxon>Muscomorpha</taxon>
        <taxon>Muscoidea</taxon>
        <taxon>Muscidae</taxon>
        <taxon>Stomoxys</taxon>
    </lineage>
</organism>
<feature type="transmembrane region" description="Helical" evidence="9">
    <location>
        <begin position="207"/>
        <end position="225"/>
    </location>
</feature>
<comment type="similarity">
    <text evidence="2">Belongs to the NEMP family.</text>
</comment>
<evidence type="ECO:0000256" key="2">
    <source>
        <dbReference type="ARBA" id="ARBA00005748"/>
    </source>
</evidence>
<evidence type="ECO:0000256" key="9">
    <source>
        <dbReference type="SAM" id="Phobius"/>
    </source>
</evidence>
<evidence type="ECO:0000256" key="1">
    <source>
        <dbReference type="ARBA" id="ARBA00004575"/>
    </source>
</evidence>
<evidence type="ECO:0000256" key="7">
    <source>
        <dbReference type="ARBA" id="ARBA00023242"/>
    </source>
</evidence>
<feature type="transmembrane region" description="Helical" evidence="9">
    <location>
        <begin position="280"/>
        <end position="304"/>
    </location>
</feature>
<evidence type="ECO:0000256" key="5">
    <source>
        <dbReference type="ARBA" id="ARBA00022989"/>
    </source>
</evidence>
<dbReference type="AlphaFoldDB" id="A0A1I8QDF2"/>
<feature type="compositionally biased region" description="Low complexity" evidence="8">
    <location>
        <begin position="498"/>
        <end position="513"/>
    </location>
</feature>
<dbReference type="GO" id="GO:0005637">
    <property type="term" value="C:nuclear inner membrane"/>
    <property type="evidence" value="ECO:0007669"/>
    <property type="project" value="UniProtKB-SubCell"/>
</dbReference>
<evidence type="ECO:0000256" key="6">
    <source>
        <dbReference type="ARBA" id="ARBA00023136"/>
    </source>
</evidence>
<evidence type="ECO:0000256" key="10">
    <source>
        <dbReference type="SAM" id="SignalP"/>
    </source>
</evidence>
<dbReference type="InterPro" id="IPR019358">
    <property type="entry name" value="NEMP_fam"/>
</dbReference>
<feature type="region of interest" description="Disordered" evidence="8">
    <location>
        <begin position="368"/>
        <end position="409"/>
    </location>
</feature>
<dbReference type="OrthoDB" id="509138at2759"/>
<feature type="transmembrane region" description="Helical" evidence="9">
    <location>
        <begin position="174"/>
        <end position="195"/>
    </location>
</feature>
<name>A0A1I8QDF2_STOCA</name>
<feature type="signal peptide" evidence="10">
    <location>
        <begin position="1"/>
        <end position="18"/>
    </location>
</feature>
<feature type="chain" id="PRO_5009328148" description="DUF4203 domain-containing protein" evidence="10">
    <location>
        <begin position="19"/>
        <end position="542"/>
    </location>
</feature>
<keyword evidence="6 9" id="KW-0472">Membrane</keyword>
<reference evidence="11" key="1">
    <citation type="submission" date="2020-05" db="UniProtKB">
        <authorList>
            <consortium name="EnsemblMetazoa"/>
        </authorList>
    </citation>
    <scope>IDENTIFICATION</scope>
    <source>
        <strain evidence="11">USDA</strain>
    </source>
</reference>
<evidence type="ECO:0000313" key="12">
    <source>
        <dbReference type="Proteomes" id="UP000095300"/>
    </source>
</evidence>
<evidence type="ECO:0000256" key="8">
    <source>
        <dbReference type="SAM" id="MobiDB-lite"/>
    </source>
</evidence>
<feature type="transmembrane region" description="Helical" evidence="9">
    <location>
        <begin position="150"/>
        <end position="169"/>
    </location>
</feature>
<keyword evidence="12" id="KW-1185">Reference proteome</keyword>
<comment type="subcellular location">
    <subcellularLocation>
        <location evidence="1">Nucleus inner membrane</location>
        <topology evidence="1">Multi-pass membrane protein</topology>
        <orientation evidence="1">Nucleoplasmic side</orientation>
    </subcellularLocation>
</comment>
<keyword evidence="7" id="KW-0539">Nucleus</keyword>
<dbReference type="PANTHER" id="PTHR13598:SF1">
    <property type="entry name" value="AT07567P-RELATED"/>
    <property type="match status" value="1"/>
</dbReference>
<evidence type="ECO:0008006" key="13">
    <source>
        <dbReference type="Google" id="ProtNLM"/>
    </source>
</evidence>
<proteinExistence type="inferred from homology"/>
<accession>A0A1I8QDF2</accession>
<keyword evidence="5 9" id="KW-1133">Transmembrane helix</keyword>
<protein>
    <recommendedName>
        <fullName evidence="13">DUF4203 domain-containing protein</fullName>
    </recommendedName>
</protein>
<dbReference type="PANTHER" id="PTHR13598">
    <property type="entry name" value="AT07567P-RELATED"/>
    <property type="match status" value="1"/>
</dbReference>
<dbReference type="Pfam" id="PF10225">
    <property type="entry name" value="NEMP"/>
    <property type="match status" value="1"/>
</dbReference>
<dbReference type="EnsemblMetazoa" id="SCAU016104-RA">
    <property type="protein sequence ID" value="SCAU016104-PA"/>
    <property type="gene ID" value="SCAU016104"/>
</dbReference>
<dbReference type="Proteomes" id="UP000095300">
    <property type="component" value="Unassembled WGS sequence"/>
</dbReference>
<keyword evidence="3 9" id="KW-0812">Transmembrane</keyword>
<feature type="compositionally biased region" description="Basic and acidic residues" evidence="8">
    <location>
        <begin position="533"/>
        <end position="542"/>
    </location>
</feature>
<dbReference type="STRING" id="35570.A0A1I8QDF2"/>
<evidence type="ECO:0000256" key="4">
    <source>
        <dbReference type="ARBA" id="ARBA00022729"/>
    </source>
</evidence>
<gene>
    <name evidence="11" type="primary">106094135</name>
</gene>
<dbReference type="VEuPathDB" id="VectorBase:SCAU016104"/>
<feature type="compositionally biased region" description="Low complexity" evidence="8">
    <location>
        <begin position="368"/>
        <end position="382"/>
    </location>
</feature>
<evidence type="ECO:0000313" key="11">
    <source>
        <dbReference type="EnsemblMetazoa" id="SCAU016104-PA"/>
    </source>
</evidence>
<evidence type="ECO:0000256" key="3">
    <source>
        <dbReference type="ARBA" id="ARBA00022692"/>
    </source>
</evidence>
<keyword evidence="4 10" id="KW-0732">Signal</keyword>
<dbReference type="KEGG" id="scac:106094135"/>
<feature type="transmembrane region" description="Helical" evidence="9">
    <location>
        <begin position="237"/>
        <end position="258"/>
    </location>
</feature>
<feature type="region of interest" description="Disordered" evidence="8">
    <location>
        <begin position="491"/>
        <end position="542"/>
    </location>
</feature>